<dbReference type="Proteomes" id="UP000748756">
    <property type="component" value="Unassembled WGS sequence"/>
</dbReference>
<evidence type="ECO:0000313" key="2">
    <source>
        <dbReference type="Proteomes" id="UP000748756"/>
    </source>
</evidence>
<proteinExistence type="predicted"/>
<keyword evidence="2" id="KW-1185">Reference proteome</keyword>
<dbReference type="EMBL" id="JAAAUQ010003209">
    <property type="protein sequence ID" value="KAF9118364.1"/>
    <property type="molecule type" value="Genomic_DNA"/>
</dbReference>
<accession>A0A9P5QYR7</accession>
<name>A0A9P5QYR7_9FUNG</name>
<protein>
    <submittedName>
        <fullName evidence="1">Uncharacterized protein</fullName>
    </submittedName>
</protein>
<reference evidence="1" key="1">
    <citation type="journal article" date="2020" name="Fungal Divers.">
        <title>Resolving the Mortierellaceae phylogeny through synthesis of multi-gene phylogenetics and phylogenomics.</title>
        <authorList>
            <person name="Vandepol N."/>
            <person name="Liber J."/>
            <person name="Desiro A."/>
            <person name="Na H."/>
            <person name="Kennedy M."/>
            <person name="Barry K."/>
            <person name="Grigoriev I.V."/>
            <person name="Miller A.N."/>
            <person name="O'Donnell K."/>
            <person name="Stajich J.E."/>
            <person name="Bonito G."/>
        </authorList>
    </citation>
    <scope>NUCLEOTIDE SEQUENCE</scope>
    <source>
        <strain evidence="1">NRRL 6426</strain>
    </source>
</reference>
<dbReference type="AlphaFoldDB" id="A0A9P5QYR7"/>
<dbReference type="OrthoDB" id="2444427at2759"/>
<organism evidence="1 2">
    <name type="scientific">Linnemannia schmuckeri</name>
    <dbReference type="NCBI Taxonomy" id="64567"/>
    <lineage>
        <taxon>Eukaryota</taxon>
        <taxon>Fungi</taxon>
        <taxon>Fungi incertae sedis</taxon>
        <taxon>Mucoromycota</taxon>
        <taxon>Mortierellomycotina</taxon>
        <taxon>Mortierellomycetes</taxon>
        <taxon>Mortierellales</taxon>
        <taxon>Mortierellaceae</taxon>
        <taxon>Linnemannia</taxon>
    </lineage>
</organism>
<feature type="non-terminal residue" evidence="1">
    <location>
        <position position="61"/>
    </location>
</feature>
<comment type="caution">
    <text evidence="1">The sequence shown here is derived from an EMBL/GenBank/DDBJ whole genome shotgun (WGS) entry which is preliminary data.</text>
</comment>
<gene>
    <name evidence="1" type="ORF">BG015_006661</name>
</gene>
<sequence>MEFQNENLSRNTKAAYLTYLNYFKDFCDKTYEFEQDSWYEVYEEKVLVFFKEHMFVKKFKK</sequence>
<evidence type="ECO:0000313" key="1">
    <source>
        <dbReference type="EMBL" id="KAF9118364.1"/>
    </source>
</evidence>